<organism evidence="3 4">
    <name type="scientific">Alginatibacterium sediminis</name>
    <dbReference type="NCBI Taxonomy" id="2164068"/>
    <lineage>
        <taxon>Bacteria</taxon>
        <taxon>Pseudomonadati</taxon>
        <taxon>Pseudomonadota</taxon>
        <taxon>Gammaproteobacteria</taxon>
        <taxon>Alteromonadales</taxon>
        <taxon>Alteromonadaceae</taxon>
        <taxon>Alginatibacterium</taxon>
    </lineage>
</organism>
<dbReference type="OrthoDB" id="9797895at2"/>
<protein>
    <submittedName>
        <fullName evidence="3">Cobalamin biosynthesis protein CbiX</fullName>
    </submittedName>
</protein>
<sequence length="122" mass="13354">MTQQALLIVAHGSRRQASNQEVAALVDFIAQIVPLEVRVEHAFLELANPKFSDALQQLLSDGVNQIDVFPYFLAAGTHVVDDLPAIIAQHKAQFPDAQINLIQHLGKMPGLAELIAQQINLI</sequence>
<comment type="caution">
    <text evidence="3">The sequence shown here is derived from an EMBL/GenBank/DDBJ whole genome shotgun (WGS) entry which is preliminary data.</text>
</comment>
<dbReference type="SUPFAM" id="SSF53800">
    <property type="entry name" value="Chelatase"/>
    <property type="match status" value="1"/>
</dbReference>
<evidence type="ECO:0000256" key="2">
    <source>
        <dbReference type="ARBA" id="ARBA00023239"/>
    </source>
</evidence>
<dbReference type="RefSeq" id="WP_120356257.1">
    <property type="nucleotide sequence ID" value="NZ_RAQO01000009.1"/>
</dbReference>
<evidence type="ECO:0000313" key="3">
    <source>
        <dbReference type="EMBL" id="RKF14446.1"/>
    </source>
</evidence>
<dbReference type="EMBL" id="RAQO01000009">
    <property type="protein sequence ID" value="RKF14446.1"/>
    <property type="molecule type" value="Genomic_DNA"/>
</dbReference>
<dbReference type="CDD" id="cd03416">
    <property type="entry name" value="CbiX_SirB_N"/>
    <property type="match status" value="1"/>
</dbReference>
<dbReference type="PANTHER" id="PTHR33542:SF3">
    <property type="entry name" value="SIROHYDROCHLORIN FERROCHELATASE, CHLOROPLASTIC"/>
    <property type="match status" value="1"/>
</dbReference>
<dbReference type="GO" id="GO:0046872">
    <property type="term" value="F:metal ion binding"/>
    <property type="evidence" value="ECO:0007669"/>
    <property type="project" value="UniProtKB-KW"/>
</dbReference>
<keyword evidence="2" id="KW-0456">Lyase</keyword>
<dbReference type="PANTHER" id="PTHR33542">
    <property type="entry name" value="SIROHYDROCHLORIN FERROCHELATASE, CHLOROPLASTIC"/>
    <property type="match status" value="1"/>
</dbReference>
<keyword evidence="1" id="KW-0479">Metal-binding</keyword>
<dbReference type="InterPro" id="IPR050963">
    <property type="entry name" value="Sirohydro_Cobaltochel/CbiX"/>
</dbReference>
<dbReference type="AlphaFoldDB" id="A0A420E7E8"/>
<name>A0A420E7E8_9ALTE</name>
<evidence type="ECO:0000313" key="4">
    <source>
        <dbReference type="Proteomes" id="UP000286482"/>
    </source>
</evidence>
<accession>A0A420E7E8</accession>
<proteinExistence type="predicted"/>
<dbReference type="Pfam" id="PF01903">
    <property type="entry name" value="CbiX"/>
    <property type="match status" value="1"/>
</dbReference>
<evidence type="ECO:0000256" key="1">
    <source>
        <dbReference type="ARBA" id="ARBA00022723"/>
    </source>
</evidence>
<dbReference type="GO" id="GO:0016829">
    <property type="term" value="F:lyase activity"/>
    <property type="evidence" value="ECO:0007669"/>
    <property type="project" value="UniProtKB-KW"/>
</dbReference>
<dbReference type="InterPro" id="IPR002762">
    <property type="entry name" value="CbiX-like"/>
</dbReference>
<dbReference type="Gene3D" id="3.40.50.1400">
    <property type="match status" value="1"/>
</dbReference>
<reference evidence="3 4" key="1">
    <citation type="submission" date="2018-09" db="EMBL/GenBank/DDBJ databases">
        <authorList>
            <person name="Wang Z."/>
        </authorList>
    </citation>
    <scope>NUCLEOTIDE SEQUENCE [LARGE SCALE GENOMIC DNA]</scope>
    <source>
        <strain evidence="3 4">ALS 81</strain>
    </source>
</reference>
<dbReference type="Proteomes" id="UP000286482">
    <property type="component" value="Unassembled WGS sequence"/>
</dbReference>
<gene>
    <name evidence="3" type="ORF">DBZ36_17490</name>
</gene>
<keyword evidence="4" id="KW-1185">Reference proteome</keyword>